<evidence type="ECO:0000256" key="9">
    <source>
        <dbReference type="HAMAP-Rule" id="MF_00097"/>
    </source>
</evidence>
<dbReference type="HAMAP" id="MF_00097">
    <property type="entry name" value="TMP_synthase"/>
    <property type="match status" value="1"/>
</dbReference>
<evidence type="ECO:0000256" key="2">
    <source>
        <dbReference type="ARBA" id="ARBA00022679"/>
    </source>
</evidence>
<evidence type="ECO:0000313" key="13">
    <source>
        <dbReference type="EMBL" id="MFD0869340.1"/>
    </source>
</evidence>
<keyword evidence="5 9" id="KW-0784">Thiamine biosynthesis</keyword>
<feature type="binding site" evidence="9">
    <location>
        <position position="74"/>
    </location>
    <ligand>
        <name>4-amino-2-methyl-5-(diphosphooxymethyl)pyrimidine</name>
        <dbReference type="ChEBI" id="CHEBI:57841"/>
    </ligand>
</feature>
<evidence type="ECO:0000256" key="10">
    <source>
        <dbReference type="RuleBase" id="RU003826"/>
    </source>
</evidence>
<protein>
    <recommendedName>
        <fullName evidence="9">Thiamine-phosphate synthase</fullName>
        <shortName evidence="9">TP synthase</shortName>
        <shortName evidence="9">TPS</shortName>
        <ecNumber evidence="9">2.5.1.3</ecNumber>
    </recommendedName>
    <alternativeName>
        <fullName evidence="9">Thiamine-phosphate pyrophosphorylase</fullName>
        <shortName evidence="9">TMP pyrophosphorylase</shortName>
        <shortName evidence="9">TMP-PPase</shortName>
    </alternativeName>
</protein>
<accession>A0ABW3D7A8</accession>
<evidence type="ECO:0000259" key="12">
    <source>
        <dbReference type="Pfam" id="PF02581"/>
    </source>
</evidence>
<evidence type="ECO:0000256" key="7">
    <source>
        <dbReference type="ARBA" id="ARBA00047851"/>
    </source>
</evidence>
<keyword evidence="2 9" id="KW-0808">Transferase</keyword>
<comment type="catalytic activity">
    <reaction evidence="6 9 10">
        <text>4-methyl-5-(2-phosphooxyethyl)-thiazole + 4-amino-2-methyl-5-(diphosphooxymethyl)pyrimidine + H(+) = thiamine phosphate + diphosphate</text>
        <dbReference type="Rhea" id="RHEA:22328"/>
        <dbReference type="ChEBI" id="CHEBI:15378"/>
        <dbReference type="ChEBI" id="CHEBI:33019"/>
        <dbReference type="ChEBI" id="CHEBI:37575"/>
        <dbReference type="ChEBI" id="CHEBI:57841"/>
        <dbReference type="ChEBI" id="CHEBI:58296"/>
        <dbReference type="EC" id="2.5.1.3"/>
    </reaction>
</comment>
<dbReference type="InterPro" id="IPR036206">
    <property type="entry name" value="ThiamineP_synth_sf"/>
</dbReference>
<comment type="caution">
    <text evidence="9">Lacks conserved residue(s) required for the propagation of feature annotation.</text>
</comment>
<feature type="domain" description="Thiamine phosphate synthase/TenI" evidence="12">
    <location>
        <begin position="11"/>
        <end position="193"/>
    </location>
</feature>
<evidence type="ECO:0000313" key="14">
    <source>
        <dbReference type="Proteomes" id="UP001597120"/>
    </source>
</evidence>
<dbReference type="Gene3D" id="3.20.20.70">
    <property type="entry name" value="Aldolase class I"/>
    <property type="match status" value="1"/>
</dbReference>
<feature type="binding site" evidence="9">
    <location>
        <position position="141"/>
    </location>
    <ligand>
        <name>4-amino-2-methyl-5-(diphosphooxymethyl)pyrimidine</name>
        <dbReference type="ChEBI" id="CHEBI:57841"/>
    </ligand>
</feature>
<evidence type="ECO:0000256" key="3">
    <source>
        <dbReference type="ARBA" id="ARBA00022723"/>
    </source>
</evidence>
<gene>
    <name evidence="9 13" type="primary">thiE</name>
    <name evidence="13" type="ORF">ACFQ03_09265</name>
</gene>
<keyword evidence="14" id="KW-1185">Reference proteome</keyword>
<evidence type="ECO:0000256" key="11">
    <source>
        <dbReference type="RuleBase" id="RU004253"/>
    </source>
</evidence>
<keyword evidence="3 9" id="KW-0479">Metal-binding</keyword>
<dbReference type="NCBIfam" id="TIGR00693">
    <property type="entry name" value="thiE"/>
    <property type="match status" value="1"/>
</dbReference>
<dbReference type="InterPro" id="IPR022998">
    <property type="entry name" value="ThiamineP_synth_TenI"/>
</dbReference>
<dbReference type="EC" id="2.5.1.3" evidence="9"/>
<feature type="binding site" evidence="9">
    <location>
        <position position="94"/>
    </location>
    <ligand>
        <name>Mg(2+)</name>
        <dbReference type="ChEBI" id="CHEBI:18420"/>
    </ligand>
</feature>
<keyword evidence="4 9" id="KW-0460">Magnesium</keyword>
<proteinExistence type="inferred from homology"/>
<comment type="cofactor">
    <cofactor evidence="9">
        <name>Mg(2+)</name>
        <dbReference type="ChEBI" id="CHEBI:18420"/>
    </cofactor>
    <text evidence="9">Binds 1 Mg(2+) ion per subunit.</text>
</comment>
<dbReference type="GO" id="GO:0004789">
    <property type="term" value="F:thiamine-phosphate diphosphorylase activity"/>
    <property type="evidence" value="ECO:0007669"/>
    <property type="project" value="UniProtKB-EC"/>
</dbReference>
<comment type="similarity">
    <text evidence="9 10">Belongs to the thiamine-phosphate synthase family.</text>
</comment>
<comment type="catalytic activity">
    <reaction evidence="8 9 10">
        <text>2-[(2R,5Z)-2-carboxy-4-methylthiazol-5(2H)-ylidene]ethyl phosphate + 4-amino-2-methyl-5-(diphosphooxymethyl)pyrimidine + 2 H(+) = thiamine phosphate + CO2 + diphosphate</text>
        <dbReference type="Rhea" id="RHEA:47844"/>
        <dbReference type="ChEBI" id="CHEBI:15378"/>
        <dbReference type="ChEBI" id="CHEBI:16526"/>
        <dbReference type="ChEBI" id="CHEBI:33019"/>
        <dbReference type="ChEBI" id="CHEBI:37575"/>
        <dbReference type="ChEBI" id="CHEBI:57841"/>
        <dbReference type="ChEBI" id="CHEBI:62899"/>
        <dbReference type="EC" id="2.5.1.3"/>
    </reaction>
</comment>
<feature type="binding site" evidence="9">
    <location>
        <begin position="190"/>
        <end position="191"/>
    </location>
    <ligand>
        <name>2-[(2R,5Z)-2-carboxy-4-methylthiazol-5(2H)-ylidene]ethyl phosphate</name>
        <dbReference type="ChEBI" id="CHEBI:62899"/>
    </ligand>
</feature>
<feature type="binding site" evidence="9">
    <location>
        <begin position="39"/>
        <end position="43"/>
    </location>
    <ligand>
        <name>4-amino-2-methyl-5-(diphosphooxymethyl)pyrimidine</name>
        <dbReference type="ChEBI" id="CHEBI:57841"/>
    </ligand>
</feature>
<organism evidence="13 14">
    <name type="scientific">Paenibacillus residui</name>
    <dbReference type="NCBI Taxonomy" id="629724"/>
    <lineage>
        <taxon>Bacteria</taxon>
        <taxon>Bacillati</taxon>
        <taxon>Bacillota</taxon>
        <taxon>Bacilli</taxon>
        <taxon>Bacillales</taxon>
        <taxon>Paenibacillaceae</taxon>
        <taxon>Paenibacillus</taxon>
    </lineage>
</organism>
<dbReference type="SUPFAM" id="SSF51391">
    <property type="entry name" value="Thiamin phosphate synthase"/>
    <property type="match status" value="1"/>
</dbReference>
<comment type="catalytic activity">
    <reaction evidence="7 9 10">
        <text>2-(2-carboxy-4-methylthiazol-5-yl)ethyl phosphate + 4-amino-2-methyl-5-(diphosphooxymethyl)pyrimidine + 2 H(+) = thiamine phosphate + CO2 + diphosphate</text>
        <dbReference type="Rhea" id="RHEA:47848"/>
        <dbReference type="ChEBI" id="CHEBI:15378"/>
        <dbReference type="ChEBI" id="CHEBI:16526"/>
        <dbReference type="ChEBI" id="CHEBI:33019"/>
        <dbReference type="ChEBI" id="CHEBI:37575"/>
        <dbReference type="ChEBI" id="CHEBI:57841"/>
        <dbReference type="ChEBI" id="CHEBI:62890"/>
        <dbReference type="EC" id="2.5.1.3"/>
    </reaction>
</comment>
<evidence type="ECO:0000256" key="6">
    <source>
        <dbReference type="ARBA" id="ARBA00047334"/>
    </source>
</evidence>
<dbReference type="InterPro" id="IPR034291">
    <property type="entry name" value="TMP_synthase"/>
</dbReference>
<sequence>MRIQRAQLRKYFIMGSQDCTRSPEEILLEAAKAGITAFQFREKGPGSLSGSAKLELGKKLRKICSEYGILFIINNDVELIEPLQADGIHVGQQDERTDTIRARFPDTIIGLSVTNIEEASRPSMACADYVGAGPVYRTATKIDAKEPVGTAWIRELRAFLPEMPMVAIGGITPDNARLSLDAGADGVAVVSAITKSGNIRETVARL</sequence>
<comment type="caution">
    <text evidence="13">The sequence shown here is derived from an EMBL/GenBank/DDBJ whole genome shotgun (WGS) entry which is preliminary data.</text>
</comment>
<dbReference type="RefSeq" id="WP_144940240.1">
    <property type="nucleotide sequence ID" value="NZ_JBHTIU010000028.1"/>
</dbReference>
<feature type="binding site" evidence="9">
    <location>
        <begin position="138"/>
        <end position="140"/>
    </location>
    <ligand>
        <name>2-[(2R,5Z)-2-carboxy-4-methylthiazol-5(2H)-ylidene]ethyl phosphate</name>
        <dbReference type="ChEBI" id="CHEBI:62899"/>
    </ligand>
</feature>
<comment type="function">
    <text evidence="9">Condenses 4-methyl-5-(beta-hydroxyethyl)thiazole monophosphate (THZ-P) and 2-methyl-4-amino-5-hydroxymethyl pyrimidine pyrophosphate (HMP-PP) to form thiamine monophosphate (TMP).</text>
</comment>
<evidence type="ECO:0000256" key="4">
    <source>
        <dbReference type="ARBA" id="ARBA00022842"/>
    </source>
</evidence>
<dbReference type="Proteomes" id="UP001597120">
    <property type="component" value="Unassembled WGS sequence"/>
</dbReference>
<dbReference type="EMBL" id="JBHTIU010000028">
    <property type="protein sequence ID" value="MFD0869340.1"/>
    <property type="molecule type" value="Genomic_DNA"/>
</dbReference>
<evidence type="ECO:0000256" key="1">
    <source>
        <dbReference type="ARBA" id="ARBA00005165"/>
    </source>
</evidence>
<dbReference type="PANTHER" id="PTHR20857:SF15">
    <property type="entry name" value="THIAMINE-PHOSPHATE SYNTHASE"/>
    <property type="match status" value="1"/>
</dbReference>
<evidence type="ECO:0000256" key="8">
    <source>
        <dbReference type="ARBA" id="ARBA00047883"/>
    </source>
</evidence>
<dbReference type="InterPro" id="IPR013785">
    <property type="entry name" value="Aldolase_TIM"/>
</dbReference>
<dbReference type="CDD" id="cd00564">
    <property type="entry name" value="TMP_TenI"/>
    <property type="match status" value="1"/>
</dbReference>
<evidence type="ECO:0000256" key="5">
    <source>
        <dbReference type="ARBA" id="ARBA00022977"/>
    </source>
</evidence>
<feature type="binding site" evidence="9">
    <location>
        <position position="112"/>
    </location>
    <ligand>
        <name>4-amino-2-methyl-5-(diphosphooxymethyl)pyrimidine</name>
        <dbReference type="ChEBI" id="CHEBI:57841"/>
    </ligand>
</feature>
<dbReference type="PANTHER" id="PTHR20857">
    <property type="entry name" value="THIAMINE-PHOSPHATE PYROPHOSPHORYLASE"/>
    <property type="match status" value="1"/>
</dbReference>
<dbReference type="Pfam" id="PF02581">
    <property type="entry name" value="TMP-TENI"/>
    <property type="match status" value="1"/>
</dbReference>
<feature type="binding site" evidence="9">
    <location>
        <position position="170"/>
    </location>
    <ligand>
        <name>2-[(2R,5Z)-2-carboxy-4-methylthiazol-5(2H)-ylidene]ethyl phosphate</name>
        <dbReference type="ChEBI" id="CHEBI:62899"/>
    </ligand>
</feature>
<name>A0ABW3D7A8_9BACL</name>
<reference evidence="14" key="1">
    <citation type="journal article" date="2019" name="Int. J. Syst. Evol. Microbiol.">
        <title>The Global Catalogue of Microorganisms (GCM) 10K type strain sequencing project: providing services to taxonomists for standard genome sequencing and annotation.</title>
        <authorList>
            <consortium name="The Broad Institute Genomics Platform"/>
            <consortium name="The Broad Institute Genome Sequencing Center for Infectious Disease"/>
            <person name="Wu L."/>
            <person name="Ma J."/>
        </authorList>
    </citation>
    <scope>NUCLEOTIDE SEQUENCE [LARGE SCALE GENOMIC DNA]</scope>
    <source>
        <strain evidence="14">CCUG 57263</strain>
    </source>
</reference>
<comment type="pathway">
    <text evidence="1 9 11">Cofactor biosynthesis; thiamine diphosphate biosynthesis; thiamine phosphate from 4-amino-2-methyl-5-diphosphomethylpyrimidine and 4-methyl-5-(2-phosphoethyl)-thiazole: step 1/1.</text>
</comment>